<dbReference type="AlphaFoldDB" id="A0A9Q1GQ88"/>
<accession>A0A9Q1GQ88</accession>
<evidence type="ECO:0000313" key="2">
    <source>
        <dbReference type="Proteomes" id="UP001153076"/>
    </source>
</evidence>
<dbReference type="Proteomes" id="UP001153076">
    <property type="component" value="Unassembled WGS sequence"/>
</dbReference>
<dbReference type="EMBL" id="JAKOGI010001953">
    <property type="protein sequence ID" value="KAJ8423462.1"/>
    <property type="molecule type" value="Genomic_DNA"/>
</dbReference>
<protein>
    <submittedName>
        <fullName evidence="1">Uncharacterized protein</fullName>
    </submittedName>
</protein>
<organism evidence="1 2">
    <name type="scientific">Carnegiea gigantea</name>
    <dbReference type="NCBI Taxonomy" id="171969"/>
    <lineage>
        <taxon>Eukaryota</taxon>
        <taxon>Viridiplantae</taxon>
        <taxon>Streptophyta</taxon>
        <taxon>Embryophyta</taxon>
        <taxon>Tracheophyta</taxon>
        <taxon>Spermatophyta</taxon>
        <taxon>Magnoliopsida</taxon>
        <taxon>eudicotyledons</taxon>
        <taxon>Gunneridae</taxon>
        <taxon>Pentapetalae</taxon>
        <taxon>Caryophyllales</taxon>
        <taxon>Cactineae</taxon>
        <taxon>Cactaceae</taxon>
        <taxon>Cactoideae</taxon>
        <taxon>Echinocereeae</taxon>
        <taxon>Carnegiea</taxon>
    </lineage>
</organism>
<keyword evidence="2" id="KW-1185">Reference proteome</keyword>
<gene>
    <name evidence="1" type="ORF">Cgig2_010794</name>
</gene>
<reference evidence="1" key="1">
    <citation type="submission" date="2022-04" db="EMBL/GenBank/DDBJ databases">
        <title>Carnegiea gigantea Genome sequencing and assembly v2.</title>
        <authorList>
            <person name="Copetti D."/>
            <person name="Sanderson M.J."/>
            <person name="Burquez A."/>
            <person name="Wojciechowski M.F."/>
        </authorList>
    </citation>
    <scope>NUCLEOTIDE SEQUENCE</scope>
    <source>
        <strain evidence="1">SGP5-SGP5p</strain>
        <tissue evidence="1">Aerial part</tissue>
    </source>
</reference>
<name>A0A9Q1GQ88_9CARY</name>
<evidence type="ECO:0000313" key="1">
    <source>
        <dbReference type="EMBL" id="KAJ8423462.1"/>
    </source>
</evidence>
<proteinExistence type="predicted"/>
<sequence length="221" mass="24793">MILEKLAVCLVSNFDTCSYSLPLADGRMRVTEHDVHMMSCLLNAPLRNSSGLNVIASLSQVDGDENFRRNFVTFVVSTGLREYQRGEVNHLMLNPLVDLSKMCFLDRVAFILRGYLENILDKTIISNEEEEVNEEKCRIKSVEAETKVENQAGVPKVKALFRDGKGVIDLIITNTRVLVEVMTKLKELLSGARTPLKRVRKVAAKSIGDALIRDTPKKLKS</sequence>
<comment type="caution">
    <text evidence="1">The sequence shown here is derived from an EMBL/GenBank/DDBJ whole genome shotgun (WGS) entry which is preliminary data.</text>
</comment>